<proteinExistence type="predicted"/>
<gene>
    <name evidence="2" type="ORF">FH608_019115</name>
</gene>
<evidence type="ECO:0000259" key="1">
    <source>
        <dbReference type="SMART" id="SM00849"/>
    </source>
</evidence>
<evidence type="ECO:0000313" key="3">
    <source>
        <dbReference type="Proteomes" id="UP000312512"/>
    </source>
</evidence>
<name>A0A5C4WJ16_9ACTN</name>
<evidence type="ECO:0000313" key="2">
    <source>
        <dbReference type="EMBL" id="KAB8194269.1"/>
    </source>
</evidence>
<keyword evidence="3" id="KW-1185">Reference proteome</keyword>
<keyword evidence="2" id="KW-0378">Hydrolase</keyword>
<dbReference type="InterPro" id="IPR001279">
    <property type="entry name" value="Metallo-B-lactamas"/>
</dbReference>
<dbReference type="SUPFAM" id="SSF56281">
    <property type="entry name" value="Metallo-hydrolase/oxidoreductase"/>
    <property type="match status" value="1"/>
</dbReference>
<dbReference type="RefSeq" id="WP_139631883.1">
    <property type="nucleotide sequence ID" value="NZ_VDLX02000006.1"/>
</dbReference>
<reference evidence="2 3" key="1">
    <citation type="submission" date="2019-10" db="EMBL/GenBank/DDBJ databases">
        <title>Nonomuraea sp. nov., isolated from Phyllanthus amarus.</title>
        <authorList>
            <person name="Klykleung N."/>
            <person name="Tanasupawat S."/>
        </authorList>
    </citation>
    <scope>NUCLEOTIDE SEQUENCE [LARGE SCALE GENOMIC DNA]</scope>
    <source>
        <strain evidence="2 3">PA1-10</strain>
    </source>
</reference>
<protein>
    <submittedName>
        <fullName evidence="2">MBL fold metallo-hydrolase</fullName>
    </submittedName>
</protein>
<dbReference type="Gene3D" id="3.60.15.10">
    <property type="entry name" value="Ribonuclease Z/Hydroxyacylglutathione hydrolase-like"/>
    <property type="match status" value="1"/>
</dbReference>
<feature type="domain" description="Metallo-beta-lactamase" evidence="1">
    <location>
        <begin position="25"/>
        <end position="221"/>
    </location>
</feature>
<dbReference type="GO" id="GO:0016787">
    <property type="term" value="F:hydrolase activity"/>
    <property type="evidence" value="ECO:0007669"/>
    <property type="project" value="UniProtKB-KW"/>
</dbReference>
<dbReference type="OrthoDB" id="5240502at2"/>
<comment type="caution">
    <text evidence="2">The sequence shown here is derived from an EMBL/GenBank/DDBJ whole genome shotgun (WGS) entry which is preliminary data.</text>
</comment>
<organism evidence="2 3">
    <name type="scientific">Nonomuraea phyllanthi</name>
    <dbReference type="NCBI Taxonomy" id="2219224"/>
    <lineage>
        <taxon>Bacteria</taxon>
        <taxon>Bacillati</taxon>
        <taxon>Actinomycetota</taxon>
        <taxon>Actinomycetes</taxon>
        <taxon>Streptosporangiales</taxon>
        <taxon>Streptosporangiaceae</taxon>
        <taxon>Nonomuraea</taxon>
    </lineage>
</organism>
<dbReference type="InterPro" id="IPR050855">
    <property type="entry name" value="NDM-1-like"/>
</dbReference>
<dbReference type="EMBL" id="VDLX02000006">
    <property type="protein sequence ID" value="KAB8194269.1"/>
    <property type="molecule type" value="Genomic_DNA"/>
</dbReference>
<dbReference type="InterPro" id="IPR036866">
    <property type="entry name" value="RibonucZ/Hydroxyglut_hydro"/>
</dbReference>
<accession>A0A5C4WJ16</accession>
<dbReference type="Pfam" id="PF00753">
    <property type="entry name" value="Lactamase_B"/>
    <property type="match status" value="1"/>
</dbReference>
<dbReference type="PANTHER" id="PTHR42951:SF4">
    <property type="entry name" value="ACYL-COENZYME A THIOESTERASE MBLAC2"/>
    <property type="match status" value="1"/>
</dbReference>
<dbReference type="PANTHER" id="PTHR42951">
    <property type="entry name" value="METALLO-BETA-LACTAMASE DOMAIN-CONTAINING"/>
    <property type="match status" value="1"/>
</dbReference>
<sequence length="229" mass="25247">MRTSLQHLSGRVWIHPADPDPDMIQGSVAVIADDAGSTLVDAGHSPDLARHIREMIAQAGLPPVRRLVYTHHHWDHTWGACAWENVEIIGHALGHDLMAAEALRPWSPAYLREQIAADSRLGPSFRARARAVQDWDVFTVVPASRTFTDRLTLTGGIQVRHLGGHHAPDSTVVAVPDSGVMLLGDCFYPPPLHLRRPGDGVDSHQIEALVGEGFAWYVDSHNPPWRPPR</sequence>
<dbReference type="Proteomes" id="UP000312512">
    <property type="component" value="Unassembled WGS sequence"/>
</dbReference>
<dbReference type="AlphaFoldDB" id="A0A5C4WJ16"/>
<dbReference type="SMART" id="SM00849">
    <property type="entry name" value="Lactamase_B"/>
    <property type="match status" value="1"/>
</dbReference>